<dbReference type="EMBL" id="KV878213">
    <property type="protein sequence ID" value="OJJ33837.1"/>
    <property type="molecule type" value="Genomic_DNA"/>
</dbReference>
<dbReference type="Proteomes" id="UP000184383">
    <property type="component" value="Unassembled WGS sequence"/>
</dbReference>
<feature type="compositionally biased region" description="Low complexity" evidence="1">
    <location>
        <begin position="38"/>
        <end position="53"/>
    </location>
</feature>
<dbReference type="GeneID" id="63747876"/>
<dbReference type="AlphaFoldDB" id="A0A1L9RG47"/>
<protein>
    <recommendedName>
        <fullName evidence="6">GXWXG domain-containing protein</fullName>
    </recommendedName>
</protein>
<dbReference type="RefSeq" id="XP_040687513.1">
    <property type="nucleotide sequence ID" value="XM_040832028.1"/>
</dbReference>
<feature type="region of interest" description="Disordered" evidence="1">
    <location>
        <begin position="1"/>
        <end position="57"/>
    </location>
</feature>
<feature type="domain" description="DUF4334" evidence="3">
    <location>
        <begin position="138"/>
        <end position="192"/>
    </location>
</feature>
<dbReference type="Pfam" id="PF14232">
    <property type="entry name" value="DUF4334"/>
    <property type="match status" value="1"/>
</dbReference>
<dbReference type="Gene3D" id="2.40.128.580">
    <property type="entry name" value="GXWXG domain"/>
    <property type="match status" value="1"/>
</dbReference>
<dbReference type="InterPro" id="IPR025951">
    <property type="entry name" value="GXWXG_dom"/>
</dbReference>
<dbReference type="InterPro" id="IPR025568">
    <property type="entry name" value="DUF4334"/>
</dbReference>
<accession>A0A1L9RG47</accession>
<gene>
    <name evidence="4" type="ORF">ASPWEDRAFT_184392</name>
</gene>
<proteinExistence type="predicted"/>
<keyword evidence="5" id="KW-1185">Reference proteome</keyword>
<evidence type="ECO:0000259" key="2">
    <source>
        <dbReference type="Pfam" id="PF14231"/>
    </source>
</evidence>
<evidence type="ECO:0000313" key="4">
    <source>
        <dbReference type="EMBL" id="OJJ33837.1"/>
    </source>
</evidence>
<reference evidence="5" key="1">
    <citation type="journal article" date="2017" name="Genome Biol.">
        <title>Comparative genomics reveals high biological diversity and specific adaptations in the industrially and medically important fungal genus Aspergillus.</title>
        <authorList>
            <person name="de Vries R.P."/>
            <person name="Riley R."/>
            <person name="Wiebenga A."/>
            <person name="Aguilar-Osorio G."/>
            <person name="Amillis S."/>
            <person name="Uchima C.A."/>
            <person name="Anderluh G."/>
            <person name="Asadollahi M."/>
            <person name="Askin M."/>
            <person name="Barry K."/>
            <person name="Battaglia E."/>
            <person name="Bayram O."/>
            <person name="Benocci T."/>
            <person name="Braus-Stromeyer S.A."/>
            <person name="Caldana C."/>
            <person name="Canovas D."/>
            <person name="Cerqueira G.C."/>
            <person name="Chen F."/>
            <person name="Chen W."/>
            <person name="Choi C."/>
            <person name="Clum A."/>
            <person name="Dos Santos R.A."/>
            <person name="Damasio A.R."/>
            <person name="Diallinas G."/>
            <person name="Emri T."/>
            <person name="Fekete E."/>
            <person name="Flipphi M."/>
            <person name="Freyberg S."/>
            <person name="Gallo A."/>
            <person name="Gournas C."/>
            <person name="Habgood R."/>
            <person name="Hainaut M."/>
            <person name="Harispe M.L."/>
            <person name="Henrissat B."/>
            <person name="Hilden K.S."/>
            <person name="Hope R."/>
            <person name="Hossain A."/>
            <person name="Karabika E."/>
            <person name="Karaffa L."/>
            <person name="Karanyi Z."/>
            <person name="Krasevec N."/>
            <person name="Kuo A."/>
            <person name="Kusch H."/>
            <person name="LaButti K."/>
            <person name="Lagendijk E.L."/>
            <person name="Lapidus A."/>
            <person name="Levasseur A."/>
            <person name="Lindquist E."/>
            <person name="Lipzen A."/>
            <person name="Logrieco A.F."/>
            <person name="MacCabe A."/>
            <person name="Maekelae M.R."/>
            <person name="Malavazi I."/>
            <person name="Melin P."/>
            <person name="Meyer V."/>
            <person name="Mielnichuk N."/>
            <person name="Miskei M."/>
            <person name="Molnar A.P."/>
            <person name="Mule G."/>
            <person name="Ngan C.Y."/>
            <person name="Orejas M."/>
            <person name="Orosz E."/>
            <person name="Ouedraogo J.P."/>
            <person name="Overkamp K.M."/>
            <person name="Park H.-S."/>
            <person name="Perrone G."/>
            <person name="Piumi F."/>
            <person name="Punt P.J."/>
            <person name="Ram A.F."/>
            <person name="Ramon A."/>
            <person name="Rauscher S."/>
            <person name="Record E."/>
            <person name="Riano-Pachon D.M."/>
            <person name="Robert V."/>
            <person name="Roehrig J."/>
            <person name="Ruller R."/>
            <person name="Salamov A."/>
            <person name="Salih N.S."/>
            <person name="Samson R.A."/>
            <person name="Sandor E."/>
            <person name="Sanguinetti M."/>
            <person name="Schuetze T."/>
            <person name="Sepcic K."/>
            <person name="Shelest E."/>
            <person name="Sherlock G."/>
            <person name="Sophianopoulou V."/>
            <person name="Squina F.M."/>
            <person name="Sun H."/>
            <person name="Susca A."/>
            <person name="Todd R.B."/>
            <person name="Tsang A."/>
            <person name="Unkles S.E."/>
            <person name="van de Wiele N."/>
            <person name="van Rossen-Uffink D."/>
            <person name="Oliveira J.V."/>
            <person name="Vesth T.C."/>
            <person name="Visser J."/>
            <person name="Yu J.-H."/>
            <person name="Zhou M."/>
            <person name="Andersen M.R."/>
            <person name="Archer D.B."/>
            <person name="Baker S.E."/>
            <person name="Benoit I."/>
            <person name="Brakhage A.A."/>
            <person name="Braus G.H."/>
            <person name="Fischer R."/>
            <person name="Frisvad J.C."/>
            <person name="Goldman G.H."/>
            <person name="Houbraken J."/>
            <person name="Oakley B."/>
            <person name="Pocsi I."/>
            <person name="Scazzocchio C."/>
            <person name="Seiboth B."/>
            <person name="vanKuyk P.A."/>
            <person name="Wortman J."/>
            <person name="Dyer P.S."/>
            <person name="Grigoriev I.V."/>
        </authorList>
    </citation>
    <scope>NUCLEOTIDE SEQUENCE [LARGE SCALE GENOMIC DNA]</scope>
    <source>
        <strain evidence="5">DTO 134E9</strain>
    </source>
</reference>
<evidence type="ECO:0008006" key="6">
    <source>
        <dbReference type="Google" id="ProtNLM"/>
    </source>
</evidence>
<dbReference type="Pfam" id="PF14231">
    <property type="entry name" value="GXWXG"/>
    <property type="match status" value="1"/>
</dbReference>
<dbReference type="OrthoDB" id="2213372at2759"/>
<dbReference type="STRING" id="1073089.A0A1L9RG47"/>
<name>A0A1L9RG47_ASPWE</name>
<feature type="domain" description="GXWXG" evidence="2">
    <location>
        <begin position="67"/>
        <end position="114"/>
    </location>
</feature>
<organism evidence="4 5">
    <name type="scientific">Aspergillus wentii DTO 134E9</name>
    <dbReference type="NCBI Taxonomy" id="1073089"/>
    <lineage>
        <taxon>Eukaryota</taxon>
        <taxon>Fungi</taxon>
        <taxon>Dikarya</taxon>
        <taxon>Ascomycota</taxon>
        <taxon>Pezizomycotina</taxon>
        <taxon>Eurotiomycetes</taxon>
        <taxon>Eurotiomycetidae</taxon>
        <taxon>Eurotiales</taxon>
        <taxon>Aspergillaceae</taxon>
        <taxon>Aspergillus</taxon>
        <taxon>Aspergillus subgen. Cremei</taxon>
    </lineage>
</organism>
<dbReference type="VEuPathDB" id="FungiDB:ASPWEDRAFT_184392"/>
<evidence type="ECO:0000259" key="3">
    <source>
        <dbReference type="Pfam" id="PF14232"/>
    </source>
</evidence>
<evidence type="ECO:0000256" key="1">
    <source>
        <dbReference type="SAM" id="MobiDB-lite"/>
    </source>
</evidence>
<evidence type="ECO:0000313" key="5">
    <source>
        <dbReference type="Proteomes" id="UP000184383"/>
    </source>
</evidence>
<sequence>MGGDVTIRASDEDCGLSAQSNNKTKTNHQNDHRLPHNQPRQLQAQARPALPLPRKSPNKLEKGALGALFNHLKPVNPDQLIGDWDGHAINTEHPFTKELDAINWAGNSFDATRDDDVDLYPTVILRNGHRVPYEGWGFASLREIKYNGVVSSALIYNTRPALVHFRHVNDRVVAGVMESREFGKNGNFYFYLVK</sequence>